<dbReference type="AlphaFoldDB" id="A0A1C5HDU6"/>
<name>A0A1C5HDU6_9ACTN</name>
<accession>A0A1C5HDU6</accession>
<reference evidence="1 2" key="1">
    <citation type="submission" date="2016-06" db="EMBL/GenBank/DDBJ databases">
        <authorList>
            <person name="Kjaerup R.B."/>
            <person name="Dalgaard T.S."/>
            <person name="Juul-Madsen H.R."/>
        </authorList>
    </citation>
    <scope>NUCLEOTIDE SEQUENCE [LARGE SCALE GENOMIC DNA]</scope>
    <source>
        <strain evidence="1 2">DSM 43904</strain>
    </source>
</reference>
<sequence>MSADRDQALGSLAVLVGTWRVSGTDGGEQGSVTYRWMEGGRFLIQEVDLAAEGDGAKGVEYIGFDTDTGTLRSHFFGQSGEILQYTYEVAGDTLTIWFGDRGSPAKFEGRFNADFTANTGRWVWPGGGYASTMVKV</sequence>
<evidence type="ECO:0000313" key="1">
    <source>
        <dbReference type="EMBL" id="SCG44219.1"/>
    </source>
</evidence>
<dbReference type="EMBL" id="LT607750">
    <property type="protein sequence ID" value="SCG44219.1"/>
    <property type="molecule type" value="Genomic_DNA"/>
</dbReference>
<keyword evidence="2" id="KW-1185">Reference proteome</keyword>
<dbReference type="RefSeq" id="WP_088993080.1">
    <property type="nucleotide sequence ID" value="NZ_LT607750.1"/>
</dbReference>
<evidence type="ECO:0008006" key="3">
    <source>
        <dbReference type="Google" id="ProtNLM"/>
    </source>
</evidence>
<protein>
    <recommendedName>
        <fullName evidence="3">DUF1579 domain-containing protein</fullName>
    </recommendedName>
</protein>
<dbReference type="Pfam" id="PF07617">
    <property type="entry name" value="DUF1579"/>
    <property type="match status" value="1"/>
</dbReference>
<gene>
    <name evidence="1" type="ORF">GA0070609_1449</name>
</gene>
<evidence type="ECO:0000313" key="2">
    <source>
        <dbReference type="Proteomes" id="UP000198217"/>
    </source>
</evidence>
<dbReference type="InterPro" id="IPR011473">
    <property type="entry name" value="DUF1579"/>
</dbReference>
<organism evidence="1 2">
    <name type="scientific">Micromonospora echinaurantiaca</name>
    <dbReference type="NCBI Taxonomy" id="47857"/>
    <lineage>
        <taxon>Bacteria</taxon>
        <taxon>Bacillati</taxon>
        <taxon>Actinomycetota</taxon>
        <taxon>Actinomycetes</taxon>
        <taxon>Micromonosporales</taxon>
        <taxon>Micromonosporaceae</taxon>
        <taxon>Micromonospora</taxon>
    </lineage>
</organism>
<dbReference type="Proteomes" id="UP000198217">
    <property type="component" value="Chromosome I"/>
</dbReference>
<proteinExistence type="predicted"/>